<accession>A0A2G5CKM8</accession>
<gene>
    <name evidence="2" type="ORF">AQUCO_04700017v1</name>
</gene>
<protein>
    <submittedName>
        <fullName evidence="2">Uncharacterized protein</fullName>
    </submittedName>
</protein>
<reference evidence="2 3" key="1">
    <citation type="submission" date="2017-09" db="EMBL/GenBank/DDBJ databases">
        <title>WGS assembly of Aquilegia coerulea Goldsmith.</title>
        <authorList>
            <person name="Hodges S."/>
            <person name="Kramer E."/>
            <person name="Nordborg M."/>
            <person name="Tomkins J."/>
            <person name="Borevitz J."/>
            <person name="Derieg N."/>
            <person name="Yan J."/>
            <person name="Mihaltcheva S."/>
            <person name="Hayes R.D."/>
            <person name="Rokhsar D."/>
        </authorList>
    </citation>
    <scope>NUCLEOTIDE SEQUENCE [LARGE SCALE GENOMIC DNA]</scope>
    <source>
        <strain evidence="3">cv. Goldsmith</strain>
    </source>
</reference>
<proteinExistence type="predicted"/>
<feature type="region of interest" description="Disordered" evidence="1">
    <location>
        <begin position="98"/>
        <end position="133"/>
    </location>
</feature>
<dbReference type="OrthoDB" id="1984520at2759"/>
<evidence type="ECO:0000256" key="1">
    <source>
        <dbReference type="SAM" id="MobiDB-lite"/>
    </source>
</evidence>
<organism evidence="2 3">
    <name type="scientific">Aquilegia coerulea</name>
    <name type="common">Rocky mountain columbine</name>
    <dbReference type="NCBI Taxonomy" id="218851"/>
    <lineage>
        <taxon>Eukaryota</taxon>
        <taxon>Viridiplantae</taxon>
        <taxon>Streptophyta</taxon>
        <taxon>Embryophyta</taxon>
        <taxon>Tracheophyta</taxon>
        <taxon>Spermatophyta</taxon>
        <taxon>Magnoliopsida</taxon>
        <taxon>Ranunculales</taxon>
        <taxon>Ranunculaceae</taxon>
        <taxon>Thalictroideae</taxon>
        <taxon>Aquilegia</taxon>
    </lineage>
</organism>
<sequence>MDEERHSRVFENEVENRSLDEETHIARNEPEVLGLLFDRGDEDYAIEEERHLESSTLAELLESVAPEMTESLTLKRKAKPHTPGELPKEVKMLLKSMGKLKPISNPPTTRPHTRGWERQRTNNDPNIQNIDGQKKTSFSSWKTCCCCEMTVSTT</sequence>
<feature type="compositionally biased region" description="Polar residues" evidence="1">
    <location>
        <begin position="122"/>
        <end position="133"/>
    </location>
</feature>
<evidence type="ECO:0000313" key="3">
    <source>
        <dbReference type="Proteomes" id="UP000230069"/>
    </source>
</evidence>
<keyword evidence="3" id="KW-1185">Reference proteome</keyword>
<dbReference type="Proteomes" id="UP000230069">
    <property type="component" value="Unassembled WGS sequence"/>
</dbReference>
<name>A0A2G5CKM8_AQUCA</name>
<evidence type="ECO:0000313" key="2">
    <source>
        <dbReference type="EMBL" id="PIA31875.1"/>
    </source>
</evidence>
<dbReference type="InParanoid" id="A0A2G5CKM8"/>
<dbReference type="EMBL" id="KZ305064">
    <property type="protein sequence ID" value="PIA31875.1"/>
    <property type="molecule type" value="Genomic_DNA"/>
</dbReference>
<dbReference type="AlphaFoldDB" id="A0A2G5CKM8"/>